<protein>
    <submittedName>
        <fullName evidence="3">Type II toxin-antitoxin system RelE/ParE family toxin</fullName>
    </submittedName>
</protein>
<dbReference type="PANTHER" id="PTHR33755">
    <property type="entry name" value="TOXIN PARE1-RELATED"/>
    <property type="match status" value="1"/>
</dbReference>
<organism evidence="3 4">
    <name type="scientific">Methylobacterium oryzihabitans</name>
    <dbReference type="NCBI Taxonomy" id="2499852"/>
    <lineage>
        <taxon>Bacteria</taxon>
        <taxon>Pseudomonadati</taxon>
        <taxon>Pseudomonadota</taxon>
        <taxon>Alphaproteobacteria</taxon>
        <taxon>Hyphomicrobiales</taxon>
        <taxon>Methylobacteriaceae</taxon>
        <taxon>Methylobacterium</taxon>
    </lineage>
</organism>
<evidence type="ECO:0000256" key="2">
    <source>
        <dbReference type="ARBA" id="ARBA00022649"/>
    </source>
</evidence>
<sequence length="86" mass="9827">MRRLRETSTYIQAHHPGAADDVRQAIRSAFTLIAHYPDVGRRVRPRIRRFVVPRLPYLVYYTVDEGAGTVTIITVRHAAQSRRGLG</sequence>
<name>A0A437PC68_9HYPH</name>
<comment type="caution">
    <text evidence="3">The sequence shown here is derived from an EMBL/GenBank/DDBJ whole genome shotgun (WGS) entry which is preliminary data.</text>
</comment>
<dbReference type="Proteomes" id="UP000286997">
    <property type="component" value="Unassembled WGS sequence"/>
</dbReference>
<evidence type="ECO:0000256" key="1">
    <source>
        <dbReference type="ARBA" id="ARBA00006226"/>
    </source>
</evidence>
<evidence type="ECO:0000313" key="4">
    <source>
        <dbReference type="Proteomes" id="UP000286997"/>
    </source>
</evidence>
<accession>A0A437PC68</accession>
<dbReference type="InterPro" id="IPR035093">
    <property type="entry name" value="RelE/ParE_toxin_dom_sf"/>
</dbReference>
<keyword evidence="2" id="KW-1277">Toxin-antitoxin system</keyword>
<evidence type="ECO:0000313" key="3">
    <source>
        <dbReference type="EMBL" id="RVU19856.1"/>
    </source>
</evidence>
<proteinExistence type="inferred from homology"/>
<dbReference type="EMBL" id="SACP01000005">
    <property type="protein sequence ID" value="RVU19856.1"/>
    <property type="molecule type" value="Genomic_DNA"/>
</dbReference>
<keyword evidence="4" id="KW-1185">Reference proteome</keyword>
<dbReference type="InterPro" id="IPR051803">
    <property type="entry name" value="TA_system_RelE-like_toxin"/>
</dbReference>
<comment type="similarity">
    <text evidence="1">Belongs to the RelE toxin family.</text>
</comment>
<gene>
    <name evidence="3" type="ORF">EOE48_07550</name>
</gene>
<dbReference type="InterPro" id="IPR007712">
    <property type="entry name" value="RelE/ParE_toxin"/>
</dbReference>
<dbReference type="AlphaFoldDB" id="A0A437PC68"/>
<reference evidence="3 4" key="1">
    <citation type="submission" date="2019-01" db="EMBL/GenBank/DDBJ databases">
        <authorList>
            <person name="Chen W.-M."/>
        </authorList>
    </citation>
    <scope>NUCLEOTIDE SEQUENCE [LARGE SCALE GENOMIC DNA]</scope>
    <source>
        <strain evidence="3 4">TER-1</strain>
    </source>
</reference>
<dbReference type="Gene3D" id="3.30.2310.20">
    <property type="entry name" value="RelE-like"/>
    <property type="match status" value="1"/>
</dbReference>
<dbReference type="Pfam" id="PF05016">
    <property type="entry name" value="ParE_toxin"/>
    <property type="match status" value="1"/>
</dbReference>